<protein>
    <submittedName>
        <fullName evidence="2">CHAD domain-containing protein</fullName>
    </submittedName>
</protein>
<dbReference type="PANTHER" id="PTHR39339">
    <property type="entry name" value="SLR1444 PROTEIN"/>
    <property type="match status" value="1"/>
</dbReference>
<dbReference type="Proteomes" id="UP000237718">
    <property type="component" value="Unassembled WGS sequence"/>
</dbReference>
<dbReference type="Gene3D" id="1.40.20.10">
    <property type="entry name" value="CHAD domain"/>
    <property type="match status" value="1"/>
</dbReference>
<dbReference type="PANTHER" id="PTHR39339:SF1">
    <property type="entry name" value="CHAD DOMAIN-CONTAINING PROTEIN"/>
    <property type="match status" value="1"/>
</dbReference>
<comment type="caution">
    <text evidence="2">The sequence shown here is derived from an EMBL/GenBank/DDBJ whole genome shotgun (WGS) entry which is preliminary data.</text>
</comment>
<dbReference type="InterPro" id="IPR007899">
    <property type="entry name" value="CHAD_dom"/>
</dbReference>
<name>A0A2T1AMP7_TRISK</name>
<dbReference type="SMART" id="SM00880">
    <property type="entry name" value="CHAD"/>
    <property type="match status" value="1"/>
</dbReference>
<gene>
    <name evidence="2" type="ORF">CLV89_10158</name>
</gene>
<dbReference type="PROSITE" id="PS51708">
    <property type="entry name" value="CHAD"/>
    <property type="match status" value="1"/>
</dbReference>
<evidence type="ECO:0000313" key="2">
    <source>
        <dbReference type="EMBL" id="PRZ49844.1"/>
    </source>
</evidence>
<dbReference type="Pfam" id="PF05235">
    <property type="entry name" value="CHAD"/>
    <property type="match status" value="1"/>
</dbReference>
<dbReference type="AlphaFoldDB" id="A0A2T1AMP7"/>
<feature type="domain" description="CHAD" evidence="1">
    <location>
        <begin position="1"/>
        <end position="263"/>
    </location>
</feature>
<evidence type="ECO:0000313" key="3">
    <source>
        <dbReference type="Proteomes" id="UP000237718"/>
    </source>
</evidence>
<dbReference type="EMBL" id="PVUF01000001">
    <property type="protein sequence ID" value="PRZ49844.1"/>
    <property type="molecule type" value="Genomic_DNA"/>
</dbReference>
<proteinExistence type="predicted"/>
<dbReference type="InterPro" id="IPR038186">
    <property type="entry name" value="CHAD_dom_sf"/>
</dbReference>
<organism evidence="2 3">
    <name type="scientific">Tritonibacter scottomollicae</name>
    <name type="common">Epibacterium scottomollicae</name>
    <dbReference type="NCBI Taxonomy" id="483013"/>
    <lineage>
        <taxon>Bacteria</taxon>
        <taxon>Pseudomonadati</taxon>
        <taxon>Pseudomonadota</taxon>
        <taxon>Alphaproteobacteria</taxon>
        <taxon>Rhodobacterales</taxon>
        <taxon>Paracoccaceae</taxon>
        <taxon>Tritonibacter</taxon>
    </lineage>
</organism>
<sequence>MEEIDTARAFVARDDAFDSAQALRVALRRLRSGLTLFRPLLPPDHNKALLDDARWLSAEVTRLRDLYLLWQDTLTPARVALPDNTALQSLEVRALERINSERAALRELLEGERVVEMMARGRDMSDPEFWRPAAGSQEKLEALCHETLELRLNQALKHGETLKRLDSQARDSFRKSLRKLRATAEFTQVMFSSKKTKAFLKQLKKLLDSMVAARDASAVRDRLEDLMEDMDAASPEHHIANELIKAKEAGVGLDHKRLQKMWRATETLPLY</sequence>
<evidence type="ECO:0000259" key="1">
    <source>
        <dbReference type="PROSITE" id="PS51708"/>
    </source>
</evidence>
<accession>A0A2T1AMP7</accession>
<reference evidence="2 3" key="1">
    <citation type="submission" date="2018-03" db="EMBL/GenBank/DDBJ databases">
        <title>Genomic Encyclopedia of Archaeal and Bacterial Type Strains, Phase II (KMG-II): from individual species to whole genera.</title>
        <authorList>
            <person name="Goeker M."/>
        </authorList>
    </citation>
    <scope>NUCLEOTIDE SEQUENCE [LARGE SCALE GENOMIC DNA]</scope>
    <source>
        <strain evidence="2 3">DSM 25328</strain>
    </source>
</reference>